<evidence type="ECO:0000313" key="3">
    <source>
        <dbReference type="Proteomes" id="UP001292094"/>
    </source>
</evidence>
<accession>A0AAE1TJE7</accession>
<name>A0AAE1TJE7_9EUCA</name>
<organism evidence="2 3">
    <name type="scientific">Petrolisthes manimaculis</name>
    <dbReference type="NCBI Taxonomy" id="1843537"/>
    <lineage>
        <taxon>Eukaryota</taxon>
        <taxon>Metazoa</taxon>
        <taxon>Ecdysozoa</taxon>
        <taxon>Arthropoda</taxon>
        <taxon>Crustacea</taxon>
        <taxon>Multicrustacea</taxon>
        <taxon>Malacostraca</taxon>
        <taxon>Eumalacostraca</taxon>
        <taxon>Eucarida</taxon>
        <taxon>Decapoda</taxon>
        <taxon>Pleocyemata</taxon>
        <taxon>Anomura</taxon>
        <taxon>Galatheoidea</taxon>
        <taxon>Porcellanidae</taxon>
        <taxon>Petrolisthes</taxon>
    </lineage>
</organism>
<dbReference type="EMBL" id="JAWZYT010006874">
    <property type="protein sequence ID" value="KAK4287402.1"/>
    <property type="molecule type" value="Genomic_DNA"/>
</dbReference>
<feature type="compositionally biased region" description="Basic residues" evidence="1">
    <location>
        <begin position="76"/>
        <end position="85"/>
    </location>
</feature>
<gene>
    <name evidence="2" type="ORF">Pmani_039526</name>
</gene>
<sequence>MASSLSVEQFQRRVRNWNWHSSMAQMAPLFSRVHEGWVVLTEAHLLPHQRRVGSSHISGNCRVLSPPPSPSETGPCRRRKRRGSY</sequence>
<reference evidence="2" key="1">
    <citation type="submission" date="2023-11" db="EMBL/GenBank/DDBJ databases">
        <title>Genome assemblies of two species of porcelain crab, Petrolisthes cinctipes and Petrolisthes manimaculis (Anomura: Porcellanidae).</title>
        <authorList>
            <person name="Angst P."/>
        </authorList>
    </citation>
    <scope>NUCLEOTIDE SEQUENCE</scope>
    <source>
        <strain evidence="2">PB745_02</strain>
        <tissue evidence="2">Gill</tissue>
    </source>
</reference>
<evidence type="ECO:0000313" key="2">
    <source>
        <dbReference type="EMBL" id="KAK4287402.1"/>
    </source>
</evidence>
<comment type="caution">
    <text evidence="2">The sequence shown here is derived from an EMBL/GenBank/DDBJ whole genome shotgun (WGS) entry which is preliminary data.</text>
</comment>
<keyword evidence="3" id="KW-1185">Reference proteome</keyword>
<protein>
    <submittedName>
        <fullName evidence="2">Uncharacterized protein</fullName>
    </submittedName>
</protein>
<evidence type="ECO:0000256" key="1">
    <source>
        <dbReference type="SAM" id="MobiDB-lite"/>
    </source>
</evidence>
<proteinExistence type="predicted"/>
<dbReference type="Proteomes" id="UP001292094">
    <property type="component" value="Unassembled WGS sequence"/>
</dbReference>
<dbReference type="AlphaFoldDB" id="A0AAE1TJE7"/>
<feature type="region of interest" description="Disordered" evidence="1">
    <location>
        <begin position="56"/>
        <end position="85"/>
    </location>
</feature>